<feature type="transmembrane region" description="Helical" evidence="1">
    <location>
        <begin position="44"/>
        <end position="64"/>
    </location>
</feature>
<evidence type="ECO:0000313" key="3">
    <source>
        <dbReference type="Proteomes" id="UP000230132"/>
    </source>
</evidence>
<dbReference type="Proteomes" id="UP000230132">
    <property type="component" value="Unassembled WGS sequence"/>
</dbReference>
<evidence type="ECO:0000313" key="2">
    <source>
        <dbReference type="EMBL" id="PIR90493.1"/>
    </source>
</evidence>
<comment type="caution">
    <text evidence="2">The sequence shown here is derived from an EMBL/GenBank/DDBJ whole genome shotgun (WGS) entry which is preliminary data.</text>
</comment>
<reference evidence="3" key="1">
    <citation type="submission" date="2017-09" db="EMBL/GenBank/DDBJ databases">
        <title>Depth-based differentiation of microbial function through sediment-hosted aquifers and enrichment of novel symbionts in the deep terrestrial subsurface.</title>
        <authorList>
            <person name="Probst A.J."/>
            <person name="Ladd B."/>
            <person name="Jarett J.K."/>
            <person name="Geller-Mcgrath D.E."/>
            <person name="Sieber C.M.K."/>
            <person name="Emerson J.B."/>
            <person name="Anantharaman K."/>
            <person name="Thomas B.C."/>
            <person name="Malmstrom R."/>
            <person name="Stieglmeier M."/>
            <person name="Klingl A."/>
            <person name="Woyke T."/>
            <person name="Ryan C.M."/>
            <person name="Banfield J.F."/>
        </authorList>
    </citation>
    <scope>NUCLEOTIDE SEQUENCE [LARGE SCALE GENOMIC DNA]</scope>
</reference>
<name>A0A2H0UUK0_9BACT</name>
<evidence type="ECO:0000256" key="1">
    <source>
        <dbReference type="SAM" id="Phobius"/>
    </source>
</evidence>
<organism evidence="2 3">
    <name type="scientific">bacterium (Candidatus Gribaldobacteria) CG10_big_fil_rev_8_21_14_0_10_37_21</name>
    <dbReference type="NCBI Taxonomy" id="2014275"/>
    <lineage>
        <taxon>Bacteria</taxon>
        <taxon>Candidatus Gribaldobacteria</taxon>
    </lineage>
</organism>
<keyword evidence="1" id="KW-0472">Membrane</keyword>
<dbReference type="EMBL" id="PFAX01000019">
    <property type="protein sequence ID" value="PIR90493.1"/>
    <property type="molecule type" value="Genomic_DNA"/>
</dbReference>
<keyword evidence="1" id="KW-1133">Transmembrane helix</keyword>
<gene>
    <name evidence="2" type="ORF">COU05_01775</name>
</gene>
<dbReference type="AlphaFoldDB" id="A0A2H0UUK0"/>
<sequence>MPDFIDLTTPGGGINEQNLQTAVSGLRGELDFLVSKQLQDKLFWYKWSSIFVSILFLVLIFAILKKDGFDFFVSTSGDEIQDRKSYKDLGLKKAQKQWQKIKLRFQKPSESYLKLGLIEAENFLDEVLKRMGLGGEDLEQRLKHLKEGDVPSIVRLMEAHQTCQDIIRDPDYKISKEEALSKFNIFENSLQALNSL</sequence>
<evidence type="ECO:0008006" key="4">
    <source>
        <dbReference type="Google" id="ProtNLM"/>
    </source>
</evidence>
<accession>A0A2H0UUK0</accession>
<proteinExistence type="predicted"/>
<protein>
    <recommendedName>
        <fullName evidence="4">DUF4129 domain-containing protein</fullName>
    </recommendedName>
</protein>
<keyword evidence="1" id="KW-0812">Transmembrane</keyword>